<keyword evidence="2" id="KW-0808">Transferase</keyword>
<name>A0A829YE57_9GAMM</name>
<accession>A0A829YE57</accession>
<gene>
    <name evidence="2" type="ORF">GCM10011487_35390</name>
</gene>
<evidence type="ECO:0000313" key="2">
    <source>
        <dbReference type="EMBL" id="GFE81539.1"/>
    </source>
</evidence>
<keyword evidence="3" id="KW-1185">Reference proteome</keyword>
<dbReference type="Gene3D" id="3.40.50.150">
    <property type="entry name" value="Vaccinia Virus protein VP39"/>
    <property type="match status" value="1"/>
</dbReference>
<dbReference type="SUPFAM" id="SSF53335">
    <property type="entry name" value="S-adenosyl-L-methionine-dependent methyltransferases"/>
    <property type="match status" value="1"/>
</dbReference>
<comment type="caution">
    <text evidence="2">The sequence shown here is derived from an EMBL/GenBank/DDBJ whole genome shotgun (WGS) entry which is preliminary data.</text>
</comment>
<keyword evidence="2" id="KW-0489">Methyltransferase</keyword>
<dbReference type="Pfam" id="PF08242">
    <property type="entry name" value="Methyltransf_12"/>
    <property type="match status" value="1"/>
</dbReference>
<organism evidence="2 3">
    <name type="scientific">Steroidobacter agaridevorans</name>
    <dbReference type="NCBI Taxonomy" id="2695856"/>
    <lineage>
        <taxon>Bacteria</taxon>
        <taxon>Pseudomonadati</taxon>
        <taxon>Pseudomonadota</taxon>
        <taxon>Gammaproteobacteria</taxon>
        <taxon>Steroidobacterales</taxon>
        <taxon>Steroidobacteraceae</taxon>
        <taxon>Steroidobacter</taxon>
    </lineage>
</organism>
<evidence type="ECO:0000313" key="3">
    <source>
        <dbReference type="Proteomes" id="UP000445000"/>
    </source>
</evidence>
<dbReference type="Proteomes" id="UP000445000">
    <property type="component" value="Unassembled WGS sequence"/>
</dbReference>
<evidence type="ECO:0000259" key="1">
    <source>
        <dbReference type="Pfam" id="PF08242"/>
    </source>
</evidence>
<protein>
    <submittedName>
        <fullName evidence="2">Methyltransferase</fullName>
    </submittedName>
</protein>
<sequence length="228" mass="25337">MLATLSLPRHSIKAYTKLGLHVYDPLIVNLVAPRVWGCDPEVLVEHYRRHVTFNHADIGVGTGFFLDRCGFESPNPRLALIDLQPNCLAHTARRLSRYRPSTYLRDVLDPMTGLPGGPFDSVALGGIIHCLAGDLPFKSRVFDNIRPLTRPGTKIFGYTLVYDGVPLRISRRLVHPLLNRLRVIDNTNDRSSDLHAALSARFIDCNVELIGCMALFSAVVPTAASTRQ</sequence>
<dbReference type="EMBL" id="BLJN01000003">
    <property type="protein sequence ID" value="GFE81539.1"/>
    <property type="molecule type" value="Genomic_DNA"/>
</dbReference>
<feature type="domain" description="Methyltransferase type 12" evidence="1">
    <location>
        <begin position="57"/>
        <end position="154"/>
    </location>
</feature>
<proteinExistence type="predicted"/>
<dbReference type="RefSeq" id="WP_161813173.1">
    <property type="nucleotide sequence ID" value="NZ_BLJN01000003.1"/>
</dbReference>
<dbReference type="AlphaFoldDB" id="A0A829YE57"/>
<dbReference type="GO" id="GO:0008168">
    <property type="term" value="F:methyltransferase activity"/>
    <property type="evidence" value="ECO:0007669"/>
    <property type="project" value="UniProtKB-KW"/>
</dbReference>
<dbReference type="InterPro" id="IPR029063">
    <property type="entry name" value="SAM-dependent_MTases_sf"/>
</dbReference>
<dbReference type="InterPro" id="IPR013217">
    <property type="entry name" value="Methyltransf_12"/>
</dbReference>
<dbReference type="GO" id="GO:0032259">
    <property type="term" value="P:methylation"/>
    <property type="evidence" value="ECO:0007669"/>
    <property type="project" value="UniProtKB-KW"/>
</dbReference>
<reference evidence="3" key="1">
    <citation type="submission" date="2020-01" db="EMBL/GenBank/DDBJ databases">
        <title>'Steroidobacter agaridevorans' sp. nov., agar-degrading bacteria isolated from rhizosphere soils.</title>
        <authorList>
            <person name="Ikenaga M."/>
            <person name="Kataoka M."/>
            <person name="Murouchi A."/>
            <person name="Katsuragi S."/>
            <person name="Sakai M."/>
        </authorList>
    </citation>
    <scope>NUCLEOTIDE SEQUENCE [LARGE SCALE GENOMIC DNA]</scope>
    <source>
        <strain evidence="3">YU21-B</strain>
    </source>
</reference>